<dbReference type="Proteomes" id="UP001303115">
    <property type="component" value="Unassembled WGS sequence"/>
</dbReference>
<comment type="caution">
    <text evidence="2">The sequence shown here is derived from an EMBL/GenBank/DDBJ whole genome shotgun (WGS) entry which is preliminary data.</text>
</comment>
<reference evidence="3" key="1">
    <citation type="journal article" date="2023" name="Mol. Phylogenet. Evol.">
        <title>Genome-scale phylogeny and comparative genomics of the fungal order Sordariales.</title>
        <authorList>
            <person name="Hensen N."/>
            <person name="Bonometti L."/>
            <person name="Westerberg I."/>
            <person name="Brannstrom I.O."/>
            <person name="Guillou S."/>
            <person name="Cros-Aarteil S."/>
            <person name="Calhoun S."/>
            <person name="Haridas S."/>
            <person name="Kuo A."/>
            <person name="Mondo S."/>
            <person name="Pangilinan J."/>
            <person name="Riley R."/>
            <person name="LaButti K."/>
            <person name="Andreopoulos B."/>
            <person name="Lipzen A."/>
            <person name="Chen C."/>
            <person name="Yan M."/>
            <person name="Daum C."/>
            <person name="Ng V."/>
            <person name="Clum A."/>
            <person name="Steindorff A."/>
            <person name="Ohm R.A."/>
            <person name="Martin F."/>
            <person name="Silar P."/>
            <person name="Natvig D.O."/>
            <person name="Lalanne C."/>
            <person name="Gautier V."/>
            <person name="Ament-Velasquez S.L."/>
            <person name="Kruys A."/>
            <person name="Hutchinson M.I."/>
            <person name="Powell A.J."/>
            <person name="Barry K."/>
            <person name="Miller A.N."/>
            <person name="Grigoriev I.V."/>
            <person name="Debuchy R."/>
            <person name="Gladieux P."/>
            <person name="Hiltunen Thoren M."/>
            <person name="Johannesson H."/>
        </authorList>
    </citation>
    <scope>NUCLEOTIDE SEQUENCE [LARGE SCALE GENOMIC DNA]</scope>
    <source>
        <strain evidence="3">CBS 284.82</strain>
    </source>
</reference>
<dbReference type="AlphaFoldDB" id="A0AAN6PAF9"/>
<feature type="compositionally biased region" description="Basic and acidic residues" evidence="1">
    <location>
        <begin position="106"/>
        <end position="138"/>
    </location>
</feature>
<organism evidence="2 3">
    <name type="scientific">Parachaetomium inaequale</name>
    <dbReference type="NCBI Taxonomy" id="2588326"/>
    <lineage>
        <taxon>Eukaryota</taxon>
        <taxon>Fungi</taxon>
        <taxon>Dikarya</taxon>
        <taxon>Ascomycota</taxon>
        <taxon>Pezizomycotina</taxon>
        <taxon>Sordariomycetes</taxon>
        <taxon>Sordariomycetidae</taxon>
        <taxon>Sordariales</taxon>
        <taxon>Chaetomiaceae</taxon>
        <taxon>Parachaetomium</taxon>
    </lineage>
</organism>
<feature type="region of interest" description="Disordered" evidence="1">
    <location>
        <begin position="368"/>
        <end position="388"/>
    </location>
</feature>
<accession>A0AAN6PAF9</accession>
<dbReference type="Pfam" id="PF07173">
    <property type="entry name" value="GRDP-like"/>
    <property type="match status" value="1"/>
</dbReference>
<keyword evidence="3" id="KW-1185">Reference proteome</keyword>
<evidence type="ECO:0000313" key="2">
    <source>
        <dbReference type="EMBL" id="KAK4032417.1"/>
    </source>
</evidence>
<dbReference type="PANTHER" id="PTHR34365:SF7">
    <property type="entry name" value="GLYCINE-RICH DOMAIN-CONTAINING PROTEIN 1"/>
    <property type="match status" value="1"/>
</dbReference>
<dbReference type="InterPro" id="IPR009836">
    <property type="entry name" value="GRDP-like"/>
</dbReference>
<gene>
    <name evidence="2" type="ORF">C8A01DRAFT_20504</name>
</gene>
<feature type="region of interest" description="Disordered" evidence="1">
    <location>
        <begin position="106"/>
        <end position="141"/>
    </location>
</feature>
<feature type="region of interest" description="Disordered" evidence="1">
    <location>
        <begin position="1"/>
        <end position="39"/>
    </location>
</feature>
<proteinExistence type="predicted"/>
<evidence type="ECO:0000313" key="3">
    <source>
        <dbReference type="Proteomes" id="UP001303115"/>
    </source>
</evidence>
<dbReference type="PANTHER" id="PTHR34365">
    <property type="entry name" value="ENOLASE (DUF1399)"/>
    <property type="match status" value="1"/>
</dbReference>
<protein>
    <submittedName>
        <fullName evidence="2">Glycine-rich domain-containing protein 1</fullName>
    </submittedName>
</protein>
<sequence>MDSAQQRPSIIGPFNDSDNAPPPAYTAEASGHSQQIPPDATDAEAANLTAAFDNLRVSNWPVDPDVDTCLAHLKLLFAIQWLKEDVGFTDGLWGLWDAAAGPIDAELKARPEKGSKGSEESKESEKAGQKGDADPSVKDKRRNKNLEMLSQIREKRWALYVARAVDRYETWWRHLTTLLPGRPLTEDDMLMAGTSAYSAFPSNIDAVFHWDEDMLPPLDVLMVWHTHMLNPRAFLEDAMLAGMRPFWVTGLPWDLVNKAIDTHFNYSVSAECMSRWSQRTGLAWDNAKDSMVKILECPRCNTWMHIPWTTCELPEDYQGTGFINFNGYGYGDNRLQFPCPGCNLVICRELLAAAKFVQDHKALLGPTQRPMPGTLLDPKTGTPSTNLRANTFPNRLLKSGRGSIRTRINTLISFRANLNPTMNDVRRAIEKVFEDKESIKEIDNITTRGRYQLPAASRIAVRKMMSRYWENFSLFAVDLGGAVMRQGVFVEKMCKLDWLHSPSARDTMTRLLTKYSRFIAIMAKNPNNIAVPTLDVDLAWHTHQLSPSRYFWHTVTQAGRFIDHDDKIDDNTLSQQFEWTSKIYQERYGEVYSECTCWYCESIRSSHVSSIGKALGMSKHDKVVESFHASGASSLHPPSSSAHISSHPAVAPHLDTVVAPPRSTAINKQTIASRLAAAHKRRLDTALAKAQARAAKKGREPPKKEEIYYDHWGYPYVYTAPYVYPLWWTPGLYYGWYPGYVVACGAGAYGGCAAGTCGGGVAAGACGGAGVSSPFSFSCVFSFCFGVVEFGI</sequence>
<dbReference type="EMBL" id="MU854612">
    <property type="protein sequence ID" value="KAK4032417.1"/>
    <property type="molecule type" value="Genomic_DNA"/>
</dbReference>
<evidence type="ECO:0000256" key="1">
    <source>
        <dbReference type="SAM" id="MobiDB-lite"/>
    </source>
</evidence>
<name>A0AAN6PAF9_9PEZI</name>